<protein>
    <recommendedName>
        <fullName evidence="1">ZN622/Rei1/Reh1 zinc finger C2H2-type domain-containing protein</fullName>
    </recommendedName>
</protein>
<keyword evidence="3" id="KW-1185">Reference proteome</keyword>
<proteinExistence type="predicted"/>
<dbReference type="PANTHER" id="PTHR13182:SF8">
    <property type="entry name" value="CYTOPLASMIC 60S SUBUNIT BIOGENESIS FACTOR ZNF622"/>
    <property type="match status" value="1"/>
</dbReference>
<feature type="domain" description="ZN622/Rei1/Reh1 zinc finger C2H2-type" evidence="1">
    <location>
        <begin position="1"/>
        <end position="66"/>
    </location>
</feature>
<sequence>MHKKHGFFIPDVEYLEDPKGFLAYLGLKVKKYYMCLSCNDGFHPFGSLEAVQKHMKAKIHCKVRYGDGGD</sequence>
<dbReference type="InterPro" id="IPR041661">
    <property type="entry name" value="ZN622/Rei1/Reh1_Znf-C2H2"/>
</dbReference>
<dbReference type="PANTHER" id="PTHR13182">
    <property type="entry name" value="ZINC FINGER PROTEIN 622"/>
    <property type="match status" value="1"/>
</dbReference>
<gene>
    <name evidence="2" type="ORF">R3W88_022169</name>
</gene>
<evidence type="ECO:0000313" key="2">
    <source>
        <dbReference type="EMBL" id="KAK4729181.1"/>
    </source>
</evidence>
<evidence type="ECO:0000259" key="1">
    <source>
        <dbReference type="Pfam" id="PF12756"/>
    </source>
</evidence>
<reference evidence="2 3" key="1">
    <citation type="submission" date="2023-10" db="EMBL/GenBank/DDBJ databases">
        <title>Genome-Wide Identification Analysis in wild type Solanum Pinnatisectum Reveals Some Genes Defensing Phytophthora Infestans.</title>
        <authorList>
            <person name="Sun C."/>
        </authorList>
    </citation>
    <scope>NUCLEOTIDE SEQUENCE [LARGE SCALE GENOMIC DNA]</scope>
    <source>
        <strain evidence="2">LQN</strain>
        <tissue evidence="2">Leaf</tissue>
    </source>
</reference>
<dbReference type="GO" id="GO:0042273">
    <property type="term" value="P:ribosomal large subunit biogenesis"/>
    <property type="evidence" value="ECO:0007669"/>
    <property type="project" value="TreeGrafter"/>
</dbReference>
<dbReference type="Proteomes" id="UP001311915">
    <property type="component" value="Unassembled WGS sequence"/>
</dbReference>
<dbReference type="InterPro" id="IPR040025">
    <property type="entry name" value="Znf622/Rei1/Reh1"/>
</dbReference>
<comment type="caution">
    <text evidence="2">The sequence shown here is derived from an EMBL/GenBank/DDBJ whole genome shotgun (WGS) entry which is preliminary data.</text>
</comment>
<dbReference type="EMBL" id="JAWPEI010000004">
    <property type="protein sequence ID" value="KAK4729181.1"/>
    <property type="molecule type" value="Genomic_DNA"/>
</dbReference>
<dbReference type="GO" id="GO:0030687">
    <property type="term" value="C:preribosome, large subunit precursor"/>
    <property type="evidence" value="ECO:0007669"/>
    <property type="project" value="TreeGrafter"/>
</dbReference>
<dbReference type="Pfam" id="PF12756">
    <property type="entry name" value="zf-C2H2_2"/>
    <property type="match status" value="1"/>
</dbReference>
<organism evidence="2 3">
    <name type="scientific">Solanum pinnatisectum</name>
    <name type="common">tansyleaf nightshade</name>
    <dbReference type="NCBI Taxonomy" id="50273"/>
    <lineage>
        <taxon>Eukaryota</taxon>
        <taxon>Viridiplantae</taxon>
        <taxon>Streptophyta</taxon>
        <taxon>Embryophyta</taxon>
        <taxon>Tracheophyta</taxon>
        <taxon>Spermatophyta</taxon>
        <taxon>Magnoliopsida</taxon>
        <taxon>eudicotyledons</taxon>
        <taxon>Gunneridae</taxon>
        <taxon>Pentapetalae</taxon>
        <taxon>asterids</taxon>
        <taxon>lamiids</taxon>
        <taxon>Solanales</taxon>
        <taxon>Solanaceae</taxon>
        <taxon>Solanoideae</taxon>
        <taxon>Solaneae</taxon>
        <taxon>Solanum</taxon>
    </lineage>
</organism>
<accession>A0AAV9LTW6</accession>
<dbReference type="AlphaFoldDB" id="A0AAV9LTW6"/>
<name>A0AAV9LTW6_9SOLN</name>
<evidence type="ECO:0000313" key="3">
    <source>
        <dbReference type="Proteomes" id="UP001311915"/>
    </source>
</evidence>